<feature type="compositionally biased region" description="Polar residues" evidence="1">
    <location>
        <begin position="254"/>
        <end position="275"/>
    </location>
</feature>
<dbReference type="GO" id="GO:0031267">
    <property type="term" value="F:small GTPase binding"/>
    <property type="evidence" value="ECO:0007669"/>
    <property type="project" value="TreeGrafter"/>
</dbReference>
<dbReference type="SUPFAM" id="SSF47923">
    <property type="entry name" value="Ypt/Rab-GAP domain of gyp1p"/>
    <property type="match status" value="2"/>
</dbReference>
<dbReference type="RefSeq" id="XP_029738382.1">
    <property type="nucleotide sequence ID" value="XM_029885140.1"/>
</dbReference>
<feature type="region of interest" description="Disordered" evidence="1">
    <location>
        <begin position="573"/>
        <end position="847"/>
    </location>
</feature>
<feature type="compositionally biased region" description="Low complexity" evidence="1">
    <location>
        <begin position="176"/>
        <end position="203"/>
    </location>
</feature>
<sequence length="1218" mass="129549">MDAHTLNAWTRFALQKGGIGSCTALIDNPATEPEDLMFMAGEKIIVLRRLDDDSLDADRRPTSSTSAALNKRKSETLPDSEAWFLGYCEGVVGRFKGAHVQFHARLKKPVLMRRSGAGGIRDSSMRPMSKSEAAKMHLSQVPAGIPFTAVNSDGEEDPSITSPLDRRTHALPLPTNPSAGPSTSSASARQPPSSSSAAAAAPAFKTGRFGLTTPPLSDEGHLRKQSIPRRPVEDNDEDSDDSTSLLPWARHSRQSSVASNSSPAPKPTSLPTRNGSLMRPAPPTRTSSAFTHDYAAEAQASQAHTLPTIHHLPPSPISSSESPVHAEARSALPSITTTASSRSNSRSADTSVTTTVAGTSTAADLTSRTSCTSSNSTTSTNDDSDDEQGAENRRRDYTFSIYDVYGRDSVAFPNFDFRQYGSKSSLAKLAASKSSESLNVPSQGSSGATDDRLQLTPTPQQPSSAASQQQHTQQTTAHMTSGDFPRRPGQLNVPAAGDASIPLALRSPSGRRPSAAPDPRSAASGGARGPPNMASSLRRQVEVPTPPVASATSASVSPLDAAGAALVAHPAAGSMQTLRGPGAFDPRRRPSQASAGQAARMKPGTLPPIYTGSSGASTPSVASGSGSGSSPPGSASTPGSQDTGFMHRPGFAEARHRHRSMSVGTQDKLDDRAKNAAATTSTAVPPPPQIYEPDSASAARPSFRTSAGSARSRNGQATSPGLGPVRASSDRLSERERVHSGQGSGLLRKNPSNPTPGLHGGGGLHGFAPMARSTSPMSQLSAPSPIIDSDRRGSGASGASTNAYSTGPRSPPIRSPLGLTMPPAPASAPATPGSARRLPPSNGLYHFPPSPGSINSPGGAGHQGFDAMGFIIEPGVAPSLPPSDDPELREKWAAVLSENDVMAAKKSRKVKKLVRTGVPASLRREVWLFLANASVRRRPGLFEQLCKTSQGNRGKRGKEEAYETIEKDLHRTLPDHRLFMGETATGRADLEGILKSYVHFNPMLGYTQGMGLLAGFALIQMPAEDAFWLLCAVLRNPQMEEYYSTGMKQLHVDSVVFDNLLKTMDPELHARFEDAGLQSIMFTPNWFLPLFTRVLPWTTLLRVWDVFFYEGPTWMLRVALAIVRILREQLMNRQTCPTAGEMLQLLLHPPPHNLTVDNVLNCAFSVKLKDGEMRKLSRTASKLVREKNFLNQPADARGRASSRRTARPTRSTSAPARR</sequence>
<feature type="region of interest" description="Disordered" evidence="1">
    <location>
        <begin position="308"/>
        <end position="392"/>
    </location>
</feature>
<gene>
    <name evidence="3" type="ORF">EX895_004546</name>
</gene>
<feature type="region of interest" description="Disordered" evidence="1">
    <location>
        <begin position="146"/>
        <end position="288"/>
    </location>
</feature>
<dbReference type="GeneID" id="40727441"/>
<accession>A0A4U7KR51</accession>
<dbReference type="PANTHER" id="PTHR47219:SF9">
    <property type="entry name" value="GTPASE ACTIVATING PROTEIN AND CENTROSOME-ASSOCIATED, ISOFORM B"/>
    <property type="match status" value="1"/>
</dbReference>
<proteinExistence type="predicted"/>
<dbReference type="AlphaFoldDB" id="A0A4U7KR51"/>
<dbReference type="Gene3D" id="1.10.10.750">
    <property type="entry name" value="Ypt/Rab-GAP domain of gyp1p, domain 1"/>
    <property type="match status" value="1"/>
</dbReference>
<feature type="compositionally biased region" description="Polar residues" evidence="1">
    <location>
        <begin position="703"/>
        <end position="719"/>
    </location>
</feature>
<feature type="region of interest" description="Disordered" evidence="1">
    <location>
        <begin position="1188"/>
        <end position="1218"/>
    </location>
</feature>
<dbReference type="PROSITE" id="PS50086">
    <property type="entry name" value="TBC_RABGAP"/>
    <property type="match status" value="1"/>
</dbReference>
<dbReference type="FunFam" id="1.10.8.270:FF:000058">
    <property type="entry name" value="Related to MDR1-Mac1p interacting protein"/>
    <property type="match status" value="1"/>
</dbReference>
<feature type="compositionally biased region" description="Polar residues" evidence="1">
    <location>
        <begin position="772"/>
        <end position="782"/>
    </location>
</feature>
<protein>
    <recommendedName>
        <fullName evidence="2">Rab-GAP TBC domain-containing protein</fullName>
    </recommendedName>
</protein>
<dbReference type="Gene3D" id="1.10.8.270">
    <property type="entry name" value="putative rabgap domain of human tbc1 domain family member 14 like domains"/>
    <property type="match status" value="1"/>
</dbReference>
<feature type="compositionally biased region" description="Basic and acidic residues" evidence="1">
    <location>
        <begin position="728"/>
        <end position="739"/>
    </location>
</feature>
<dbReference type="EMBL" id="SRRM01000017">
    <property type="protein sequence ID" value="TKY86397.1"/>
    <property type="molecule type" value="Genomic_DNA"/>
</dbReference>
<dbReference type="SMART" id="SM00164">
    <property type="entry name" value="TBC"/>
    <property type="match status" value="1"/>
</dbReference>
<dbReference type="InterPro" id="IPR035969">
    <property type="entry name" value="Rab-GAP_TBC_sf"/>
</dbReference>
<dbReference type="KEGG" id="sgra:EX895_004546"/>
<dbReference type="Gene3D" id="1.10.472.80">
    <property type="entry name" value="Ypt/Rab-GAP domain of gyp1p, domain 3"/>
    <property type="match status" value="1"/>
</dbReference>
<feature type="domain" description="Rab-GAP TBC" evidence="2">
    <location>
        <begin position="917"/>
        <end position="1111"/>
    </location>
</feature>
<dbReference type="GO" id="GO:0005096">
    <property type="term" value="F:GTPase activator activity"/>
    <property type="evidence" value="ECO:0007669"/>
    <property type="project" value="TreeGrafter"/>
</dbReference>
<evidence type="ECO:0000256" key="1">
    <source>
        <dbReference type="SAM" id="MobiDB-lite"/>
    </source>
</evidence>
<reference evidence="3 4" key="1">
    <citation type="submission" date="2019-05" db="EMBL/GenBank/DDBJ databases">
        <title>Sporisorium graminicola CBS 10092 draft sequencing and annotation.</title>
        <authorList>
            <person name="Solano-Gonzalez S."/>
            <person name="Caddick M.X."/>
            <person name="Darby A."/>
        </authorList>
    </citation>
    <scope>NUCLEOTIDE SEQUENCE [LARGE SCALE GENOMIC DNA]</scope>
    <source>
        <strain evidence="3 4">CBS 10092</strain>
    </source>
</reference>
<feature type="compositionally biased region" description="Polar residues" evidence="1">
    <location>
        <begin position="439"/>
        <end position="448"/>
    </location>
</feature>
<feature type="compositionally biased region" description="Low complexity" evidence="1">
    <location>
        <begin position="334"/>
        <end position="381"/>
    </location>
</feature>
<evidence type="ECO:0000313" key="4">
    <source>
        <dbReference type="Proteomes" id="UP000306050"/>
    </source>
</evidence>
<evidence type="ECO:0000313" key="3">
    <source>
        <dbReference type="EMBL" id="TKY86397.1"/>
    </source>
</evidence>
<feature type="compositionally biased region" description="Low complexity" evidence="1">
    <location>
        <begin position="456"/>
        <end position="478"/>
    </location>
</feature>
<organism evidence="3 4">
    <name type="scientific">Sporisorium graminicola</name>
    <dbReference type="NCBI Taxonomy" id="280036"/>
    <lineage>
        <taxon>Eukaryota</taxon>
        <taxon>Fungi</taxon>
        <taxon>Dikarya</taxon>
        <taxon>Basidiomycota</taxon>
        <taxon>Ustilaginomycotina</taxon>
        <taxon>Ustilaginomycetes</taxon>
        <taxon>Ustilaginales</taxon>
        <taxon>Ustilaginaceae</taxon>
        <taxon>Sporisorium</taxon>
    </lineage>
</organism>
<dbReference type="PANTHER" id="PTHR47219">
    <property type="entry name" value="RAB GTPASE-ACTIVATING PROTEIN 1-LIKE"/>
    <property type="match status" value="1"/>
</dbReference>
<dbReference type="Proteomes" id="UP000306050">
    <property type="component" value="Chromosome SGRAM_4"/>
</dbReference>
<dbReference type="OrthoDB" id="159449at2759"/>
<feature type="compositionally biased region" description="Low complexity" evidence="1">
    <location>
        <begin position="611"/>
        <end position="640"/>
    </location>
</feature>
<dbReference type="InterPro" id="IPR050302">
    <property type="entry name" value="Rab_GAP_TBC_domain"/>
</dbReference>
<keyword evidence="4" id="KW-1185">Reference proteome</keyword>
<feature type="compositionally biased region" description="Low complexity" evidence="1">
    <location>
        <begin position="1208"/>
        <end position="1218"/>
    </location>
</feature>
<dbReference type="Pfam" id="PF00566">
    <property type="entry name" value="RabGAP-TBC"/>
    <property type="match status" value="1"/>
</dbReference>
<comment type="caution">
    <text evidence="3">The sequence shown here is derived from an EMBL/GenBank/DDBJ whole genome shotgun (WGS) entry which is preliminary data.</text>
</comment>
<feature type="compositionally biased region" description="Low complexity" evidence="1">
    <location>
        <begin position="308"/>
        <end position="323"/>
    </location>
</feature>
<feature type="region of interest" description="Disordered" evidence="1">
    <location>
        <begin position="431"/>
        <end position="534"/>
    </location>
</feature>
<evidence type="ECO:0000259" key="2">
    <source>
        <dbReference type="PROSITE" id="PS50086"/>
    </source>
</evidence>
<feature type="compositionally biased region" description="Low complexity" evidence="1">
    <location>
        <begin position="506"/>
        <end position="525"/>
    </location>
</feature>
<dbReference type="InterPro" id="IPR000195">
    <property type="entry name" value="Rab-GAP-TBC_dom"/>
</dbReference>
<name>A0A4U7KR51_9BASI</name>